<feature type="non-terminal residue" evidence="1">
    <location>
        <position position="137"/>
    </location>
</feature>
<keyword evidence="2" id="KW-1185">Reference proteome</keyword>
<reference evidence="1 2" key="1">
    <citation type="journal article" date="2020" name="Cell">
        <title>Large-Scale Comparative Analyses of Tick Genomes Elucidate Their Genetic Diversity and Vector Capacities.</title>
        <authorList>
            <consortium name="Tick Genome and Microbiome Consortium (TIGMIC)"/>
            <person name="Jia N."/>
            <person name="Wang J."/>
            <person name="Shi W."/>
            <person name="Du L."/>
            <person name="Sun Y."/>
            <person name="Zhan W."/>
            <person name="Jiang J.F."/>
            <person name="Wang Q."/>
            <person name="Zhang B."/>
            <person name="Ji P."/>
            <person name="Bell-Sakyi L."/>
            <person name="Cui X.M."/>
            <person name="Yuan T.T."/>
            <person name="Jiang B.G."/>
            <person name="Yang W.F."/>
            <person name="Lam T.T."/>
            <person name="Chang Q.C."/>
            <person name="Ding S.J."/>
            <person name="Wang X.J."/>
            <person name="Zhu J.G."/>
            <person name="Ruan X.D."/>
            <person name="Zhao L."/>
            <person name="Wei J.T."/>
            <person name="Ye R.Z."/>
            <person name="Que T.C."/>
            <person name="Du C.H."/>
            <person name="Zhou Y.H."/>
            <person name="Cheng J.X."/>
            <person name="Dai P.F."/>
            <person name="Guo W.B."/>
            <person name="Han X.H."/>
            <person name="Huang E.J."/>
            <person name="Li L.F."/>
            <person name="Wei W."/>
            <person name="Gao Y.C."/>
            <person name="Liu J.Z."/>
            <person name="Shao H.Z."/>
            <person name="Wang X."/>
            <person name="Wang C.C."/>
            <person name="Yang T.C."/>
            <person name="Huo Q.B."/>
            <person name="Li W."/>
            <person name="Chen H.Y."/>
            <person name="Chen S.E."/>
            <person name="Zhou L.G."/>
            <person name="Ni X.B."/>
            <person name="Tian J.H."/>
            <person name="Sheng Y."/>
            <person name="Liu T."/>
            <person name="Pan Y.S."/>
            <person name="Xia L.Y."/>
            <person name="Li J."/>
            <person name="Zhao F."/>
            <person name="Cao W.C."/>
        </authorList>
    </citation>
    <scope>NUCLEOTIDE SEQUENCE [LARGE SCALE GENOMIC DNA]</scope>
    <source>
        <strain evidence="1">Iper-2018</strain>
    </source>
</reference>
<gene>
    <name evidence="1" type="ORF">HPB47_007942</name>
</gene>
<dbReference type="EMBL" id="JABSTQ010011138">
    <property type="protein sequence ID" value="KAG0414896.1"/>
    <property type="molecule type" value="Genomic_DNA"/>
</dbReference>
<accession>A0AC60P6A2</accession>
<evidence type="ECO:0000313" key="2">
    <source>
        <dbReference type="Proteomes" id="UP000805193"/>
    </source>
</evidence>
<protein>
    <submittedName>
        <fullName evidence="1">Uncharacterized protein</fullName>
    </submittedName>
</protein>
<organism evidence="1 2">
    <name type="scientific">Ixodes persulcatus</name>
    <name type="common">Taiga tick</name>
    <dbReference type="NCBI Taxonomy" id="34615"/>
    <lineage>
        <taxon>Eukaryota</taxon>
        <taxon>Metazoa</taxon>
        <taxon>Ecdysozoa</taxon>
        <taxon>Arthropoda</taxon>
        <taxon>Chelicerata</taxon>
        <taxon>Arachnida</taxon>
        <taxon>Acari</taxon>
        <taxon>Parasitiformes</taxon>
        <taxon>Ixodida</taxon>
        <taxon>Ixodoidea</taxon>
        <taxon>Ixodidae</taxon>
        <taxon>Ixodinae</taxon>
        <taxon>Ixodes</taxon>
    </lineage>
</organism>
<name>A0AC60P6A2_IXOPE</name>
<dbReference type="Proteomes" id="UP000805193">
    <property type="component" value="Unassembled WGS sequence"/>
</dbReference>
<comment type="caution">
    <text evidence="1">The sequence shown here is derived from an EMBL/GenBank/DDBJ whole genome shotgun (WGS) entry which is preliminary data.</text>
</comment>
<sequence>MCPRGLESTGHETAFSIISGGWDWWSGKWIVLQVKPLATDTVAIWESAVCPVDTQPGFKAFSVHREGYVWTNDSAWALARDQSELARVPPTRKICAKHCDFTIYCDCTAYDSLGVLQLFALELPESRIVFLLIIALQ</sequence>
<proteinExistence type="predicted"/>
<evidence type="ECO:0000313" key="1">
    <source>
        <dbReference type="EMBL" id="KAG0414896.1"/>
    </source>
</evidence>